<feature type="domain" description="GGDEF" evidence="2">
    <location>
        <begin position="375"/>
        <end position="507"/>
    </location>
</feature>
<dbReference type="CDD" id="cd12915">
    <property type="entry name" value="PDC2_DGC_like"/>
    <property type="match status" value="1"/>
</dbReference>
<dbReference type="InterPro" id="IPR000160">
    <property type="entry name" value="GGDEF_dom"/>
</dbReference>
<reference evidence="3 4" key="1">
    <citation type="submission" date="2024-11" db="EMBL/GenBank/DDBJ databases">
        <title>Using genomics to understand microbial adaptation to soil warming.</title>
        <authorList>
            <person name="Deangelis K.M. PhD."/>
        </authorList>
    </citation>
    <scope>NUCLEOTIDE SEQUENCE [LARGE SCALE GENOMIC DNA]</scope>
    <source>
        <strain evidence="3 4">GAS97</strain>
    </source>
</reference>
<dbReference type="PANTHER" id="PTHR46663">
    <property type="entry name" value="DIGUANYLATE CYCLASE DGCT-RELATED"/>
    <property type="match status" value="1"/>
</dbReference>
<dbReference type="Pfam" id="PF00990">
    <property type="entry name" value="GGDEF"/>
    <property type="match status" value="1"/>
</dbReference>
<sequence>MMFILCGTEFAAEKKDFEGIMEPTLPGLERSKSLPRALILIPVLTLVVLCVLWITISVRLHIEKVGVLRETEDAAQTLARSLQNHTLKTVHDVDEIALLIKYGYESAPQTFDLAQYEARGLISADTALQVTVVGADGHVLASTLKFSGVVDLSDREHFLVHRLNPAVGLFISKPVIGRVSKQWSVQATRRINRPDGTFGGVVVVSEDPAYLTDGFYNSAALGEHGLIAVVSSHGFTLSRRAGEAPSTTGGPLPDGYATVLRTHDGTVVDPVDHIERIVASRSIDRYDLMVVAGLSVAEALDDYFKMRRVYVVMALVISLILIGFSLWIMALVAKLLKGKEELRRLSETDRLTGLFNRGRITDLLHGAVSSPDASGRVAAIFVDLDDFKQLNDTHGHQAGDEVLVVLADRVRIAVGNRGAIGRLGGDEFLVIVGAARAGEIATQTVEDIAQAFATAISVRGKPHVMRASLGVAVLAQGDTADDLVRKADEAMYEAKEHGRASATSAWRTYDQVAIRHISLTGDDLSGKQDLRAQNECGEPAHCSSGAEVILPSNP</sequence>
<dbReference type="NCBIfam" id="TIGR00254">
    <property type="entry name" value="GGDEF"/>
    <property type="match status" value="1"/>
</dbReference>
<dbReference type="PROSITE" id="PS50887">
    <property type="entry name" value="GGDEF"/>
    <property type="match status" value="1"/>
</dbReference>
<organism evidence="3 4">
    <name type="scientific">Caballeronia udeis</name>
    <dbReference type="NCBI Taxonomy" id="1232866"/>
    <lineage>
        <taxon>Bacteria</taxon>
        <taxon>Pseudomonadati</taxon>
        <taxon>Pseudomonadota</taxon>
        <taxon>Betaproteobacteria</taxon>
        <taxon>Burkholderiales</taxon>
        <taxon>Burkholderiaceae</taxon>
        <taxon>Caballeronia</taxon>
    </lineage>
</organism>
<dbReference type="InterPro" id="IPR052163">
    <property type="entry name" value="DGC-Regulatory_Protein"/>
</dbReference>
<dbReference type="Gene3D" id="3.30.70.270">
    <property type="match status" value="1"/>
</dbReference>
<keyword evidence="1" id="KW-0472">Membrane</keyword>
<gene>
    <name evidence="3" type="ORF">ABH943_007977</name>
</gene>
<feature type="transmembrane region" description="Helical" evidence="1">
    <location>
        <begin position="309"/>
        <end position="336"/>
    </location>
</feature>
<dbReference type="CDD" id="cd01949">
    <property type="entry name" value="GGDEF"/>
    <property type="match status" value="1"/>
</dbReference>
<evidence type="ECO:0000313" key="3">
    <source>
        <dbReference type="EMBL" id="MFK4447938.1"/>
    </source>
</evidence>
<accession>A0ABW8MW55</accession>
<name>A0ABW8MW55_9BURK</name>
<keyword evidence="1" id="KW-0812">Transmembrane</keyword>
<evidence type="ECO:0000259" key="2">
    <source>
        <dbReference type="PROSITE" id="PS50887"/>
    </source>
</evidence>
<evidence type="ECO:0000313" key="4">
    <source>
        <dbReference type="Proteomes" id="UP001620514"/>
    </source>
</evidence>
<dbReference type="CDD" id="cd12914">
    <property type="entry name" value="PDC1_DGC_like"/>
    <property type="match status" value="1"/>
</dbReference>
<protein>
    <submittedName>
        <fullName evidence="3">Diguanylate cyclase (GGDEF)-like protein</fullName>
    </submittedName>
</protein>
<dbReference type="PANTHER" id="PTHR46663:SF2">
    <property type="entry name" value="GGDEF DOMAIN-CONTAINING PROTEIN"/>
    <property type="match status" value="1"/>
</dbReference>
<keyword evidence="1" id="KW-1133">Transmembrane helix</keyword>
<dbReference type="EMBL" id="JBIYDN010000040">
    <property type="protein sequence ID" value="MFK4447938.1"/>
    <property type="molecule type" value="Genomic_DNA"/>
</dbReference>
<dbReference type="Gene3D" id="3.30.450.20">
    <property type="entry name" value="PAS domain"/>
    <property type="match status" value="2"/>
</dbReference>
<dbReference type="InterPro" id="IPR029787">
    <property type="entry name" value="Nucleotide_cyclase"/>
</dbReference>
<proteinExistence type="predicted"/>
<evidence type="ECO:0000256" key="1">
    <source>
        <dbReference type="SAM" id="Phobius"/>
    </source>
</evidence>
<dbReference type="RefSeq" id="WP_404613876.1">
    <property type="nucleotide sequence ID" value="NZ_JBIYDN010000040.1"/>
</dbReference>
<keyword evidence="4" id="KW-1185">Reference proteome</keyword>
<feature type="transmembrane region" description="Helical" evidence="1">
    <location>
        <begin position="37"/>
        <end position="56"/>
    </location>
</feature>
<dbReference type="Proteomes" id="UP001620514">
    <property type="component" value="Unassembled WGS sequence"/>
</dbReference>
<comment type="caution">
    <text evidence="3">The sequence shown here is derived from an EMBL/GenBank/DDBJ whole genome shotgun (WGS) entry which is preliminary data.</text>
</comment>
<dbReference type="SUPFAM" id="SSF55073">
    <property type="entry name" value="Nucleotide cyclase"/>
    <property type="match status" value="1"/>
</dbReference>
<dbReference type="InterPro" id="IPR043128">
    <property type="entry name" value="Rev_trsase/Diguanyl_cyclase"/>
</dbReference>
<dbReference type="SMART" id="SM00267">
    <property type="entry name" value="GGDEF"/>
    <property type="match status" value="1"/>
</dbReference>